<name>A0A8C6HH71_MUSSI</name>
<evidence type="ECO:0000256" key="13">
    <source>
        <dbReference type="ARBA" id="ARBA00023157"/>
    </source>
</evidence>
<feature type="region of interest" description="Disordered" evidence="17">
    <location>
        <begin position="224"/>
        <end position="243"/>
    </location>
</feature>
<evidence type="ECO:0000259" key="20">
    <source>
        <dbReference type="Pfam" id="PF09294"/>
    </source>
</evidence>
<dbReference type="GO" id="GO:0005886">
    <property type="term" value="C:plasma membrane"/>
    <property type="evidence" value="ECO:0007669"/>
    <property type="project" value="TreeGrafter"/>
</dbReference>
<dbReference type="InterPro" id="IPR015373">
    <property type="entry name" value="Interferon/interleukin_rcp_dom"/>
</dbReference>
<evidence type="ECO:0000256" key="15">
    <source>
        <dbReference type="ARBA" id="ARBA00023288"/>
    </source>
</evidence>
<evidence type="ECO:0000313" key="22">
    <source>
        <dbReference type="Proteomes" id="UP000694415"/>
    </source>
</evidence>
<evidence type="ECO:0000256" key="11">
    <source>
        <dbReference type="ARBA" id="ARBA00023136"/>
    </source>
</evidence>
<evidence type="ECO:0000256" key="18">
    <source>
        <dbReference type="SAM" id="SignalP"/>
    </source>
</evidence>
<dbReference type="PRINTS" id="PR00346">
    <property type="entry name" value="TISSUEFACTOR"/>
</dbReference>
<keyword evidence="15" id="KW-0449">Lipoprotein</keyword>
<evidence type="ECO:0000256" key="16">
    <source>
        <dbReference type="ARBA" id="ARBA00031171"/>
    </source>
</evidence>
<evidence type="ECO:0000256" key="4">
    <source>
        <dbReference type="ARBA" id="ARBA00011184"/>
    </source>
</evidence>
<dbReference type="GO" id="GO:0004896">
    <property type="term" value="F:cytokine receptor activity"/>
    <property type="evidence" value="ECO:0007669"/>
    <property type="project" value="TreeGrafter"/>
</dbReference>
<dbReference type="InterPro" id="IPR036116">
    <property type="entry name" value="FN3_sf"/>
</dbReference>
<evidence type="ECO:0000256" key="10">
    <source>
        <dbReference type="ARBA" id="ARBA00023084"/>
    </source>
</evidence>
<feature type="chain" id="PRO_5034229425" description="Tissue factor" evidence="18">
    <location>
        <begin position="28"/>
        <end position="307"/>
    </location>
</feature>
<comment type="function">
    <text evidence="1">Initiates blood coagulation by forming a complex with circulating factor VII or VIIa. The [TF:VIIa] complex activates factors IX or X by specific limited proteolysis. TF plays a role in normal hemostasis by initiating the cell-surface assembly and propagation of the coagulation protease cascade.</text>
</comment>
<comment type="subcellular location">
    <subcellularLocation>
        <location evidence="2">Membrane</location>
        <topology evidence="2">Single-pass type I membrane protein</topology>
    </subcellularLocation>
</comment>
<evidence type="ECO:0000256" key="5">
    <source>
        <dbReference type="ARBA" id="ARBA00018722"/>
    </source>
</evidence>
<evidence type="ECO:0000256" key="9">
    <source>
        <dbReference type="ARBA" id="ARBA00022989"/>
    </source>
</evidence>
<dbReference type="InterPro" id="IPR001187">
    <property type="entry name" value="Tissue_factor"/>
</dbReference>
<dbReference type="SUPFAM" id="SSF49265">
    <property type="entry name" value="Fibronectin type III"/>
    <property type="match status" value="2"/>
</dbReference>
<evidence type="ECO:0000256" key="8">
    <source>
        <dbReference type="ARBA" id="ARBA00022729"/>
    </source>
</evidence>
<evidence type="ECO:0000256" key="2">
    <source>
        <dbReference type="ARBA" id="ARBA00004479"/>
    </source>
</evidence>
<dbReference type="Gene3D" id="2.60.40.10">
    <property type="entry name" value="Immunoglobulins"/>
    <property type="match status" value="2"/>
</dbReference>
<evidence type="ECO:0000259" key="19">
    <source>
        <dbReference type="Pfam" id="PF01108"/>
    </source>
</evidence>
<dbReference type="PROSITE" id="PS51257">
    <property type="entry name" value="PROKAR_LIPOPROTEIN"/>
    <property type="match status" value="1"/>
</dbReference>
<dbReference type="InterPro" id="IPR030472">
    <property type="entry name" value="Tissue_Factor_CS"/>
</dbReference>
<feature type="signal peptide" evidence="18">
    <location>
        <begin position="1"/>
        <end position="27"/>
    </location>
</feature>
<evidence type="ECO:0000256" key="6">
    <source>
        <dbReference type="ARBA" id="ARBA00022692"/>
    </source>
</evidence>
<keyword evidence="9" id="KW-1133">Transmembrane helix</keyword>
<keyword evidence="7" id="KW-0356">Hemostasis</keyword>
<reference evidence="21" key="2">
    <citation type="submission" date="2025-09" db="UniProtKB">
        <authorList>
            <consortium name="Ensembl"/>
        </authorList>
    </citation>
    <scope>IDENTIFICATION</scope>
</reference>
<evidence type="ECO:0000256" key="7">
    <source>
        <dbReference type="ARBA" id="ARBA00022696"/>
    </source>
</evidence>
<dbReference type="Ensembl" id="ENSMSIT00000025690.1">
    <property type="protein sequence ID" value="ENSMSIP00000020353.1"/>
    <property type="gene ID" value="ENSMSIG00000017257.1"/>
</dbReference>
<evidence type="ECO:0000256" key="12">
    <source>
        <dbReference type="ARBA" id="ARBA00023139"/>
    </source>
</evidence>
<keyword evidence="6" id="KW-0812">Transmembrane</keyword>
<keyword evidence="8 18" id="KW-0732">Signal</keyword>
<dbReference type="GeneTree" id="ENSGT00390000012668"/>
<comment type="similarity">
    <text evidence="3">Belongs to the tissue factor family.</text>
</comment>
<evidence type="ECO:0000256" key="14">
    <source>
        <dbReference type="ARBA" id="ARBA00023180"/>
    </source>
</evidence>
<keyword evidence="12" id="KW-0564">Palmitate</keyword>
<proteinExistence type="inferred from homology"/>
<evidence type="ECO:0000256" key="3">
    <source>
        <dbReference type="ARBA" id="ARBA00009197"/>
    </source>
</evidence>
<comment type="subunit">
    <text evidence="4">Interacts with HSPE; the interaction, inhibited by heparin, promotes the generation of activated factor X and activates coagulation in the presence of activated factor VII.</text>
</comment>
<dbReference type="PROSITE" id="PS00621">
    <property type="entry name" value="TISSUE_FACTOR"/>
    <property type="match status" value="1"/>
</dbReference>
<accession>A0A8C6HH71</accession>
<keyword evidence="14" id="KW-0325">Glycoprotein</keyword>
<dbReference type="PANTHER" id="PTHR20859:SF22">
    <property type="entry name" value="TISSUE FACTOR"/>
    <property type="match status" value="1"/>
</dbReference>
<keyword evidence="13" id="KW-1015">Disulfide bond</keyword>
<dbReference type="Pfam" id="PF01108">
    <property type="entry name" value="Tissue_fac"/>
    <property type="match status" value="1"/>
</dbReference>
<dbReference type="PANTHER" id="PTHR20859">
    <property type="entry name" value="INTERFERON/INTERLEUKIN RECEPTOR"/>
    <property type="match status" value="1"/>
</dbReference>
<protein>
    <recommendedName>
        <fullName evidence="5">Tissue factor</fullName>
    </recommendedName>
    <alternativeName>
        <fullName evidence="16">Coagulation factor III</fullName>
    </alternativeName>
</protein>
<keyword evidence="10" id="KW-0094">Blood coagulation</keyword>
<dbReference type="InterPro" id="IPR013783">
    <property type="entry name" value="Ig-like_fold"/>
</dbReference>
<feature type="domain" description="Interferon/interleukin receptor" evidence="20">
    <location>
        <begin position="136"/>
        <end position="197"/>
    </location>
</feature>
<dbReference type="GO" id="GO:0007596">
    <property type="term" value="P:blood coagulation"/>
    <property type="evidence" value="ECO:0007669"/>
    <property type="project" value="UniProtKB-KW"/>
</dbReference>
<dbReference type="Proteomes" id="UP000694415">
    <property type="component" value="Unplaced"/>
</dbReference>
<dbReference type="InterPro" id="IPR003961">
    <property type="entry name" value="FN3_dom"/>
</dbReference>
<organism evidence="21 22">
    <name type="scientific">Mus spicilegus</name>
    <name type="common">Mound-building mouse</name>
    <dbReference type="NCBI Taxonomy" id="10103"/>
    <lineage>
        <taxon>Eukaryota</taxon>
        <taxon>Metazoa</taxon>
        <taxon>Chordata</taxon>
        <taxon>Craniata</taxon>
        <taxon>Vertebrata</taxon>
        <taxon>Euteleostomi</taxon>
        <taxon>Mammalia</taxon>
        <taxon>Eutheria</taxon>
        <taxon>Euarchontoglires</taxon>
        <taxon>Glires</taxon>
        <taxon>Rodentia</taxon>
        <taxon>Myomorpha</taxon>
        <taxon>Muroidea</taxon>
        <taxon>Muridae</taxon>
        <taxon>Murinae</taxon>
        <taxon>Mus</taxon>
        <taxon>Mus</taxon>
    </lineage>
</organism>
<dbReference type="InterPro" id="IPR050650">
    <property type="entry name" value="Type-II_Cytokine-TF_Rcpt"/>
</dbReference>
<sequence length="307" mass="34477">MAILVRPRLLAALAPTFLGCLLLQVTADAGIPEKAFNLTWISTDFKTILEWQPKPTNYTYTVQISDRSRNWKNKCFSTTDTECDLTDEIVKDVNWAYEAKVLSVPRRNSVHGDQLVIHGEEPPFTNAPKFLPYRDTNLGQPVIQQFEQDGRKLNVVVKDSLTLVRKNGTFLTLRQVFGKDLGYIITYRKGSSTGKKHSSLWEQWCSWPPSLSSSCPYLCASAERTEQDRKGRTPRRAWHRGKAEAANAHTACTALLRRPLMGTVQHGAWSLPILAQRLPSWPVTPANALIPTLAFVTLGRTETVQTG</sequence>
<dbReference type="AlphaFoldDB" id="A0A8C6HH71"/>
<evidence type="ECO:0000256" key="17">
    <source>
        <dbReference type="SAM" id="MobiDB-lite"/>
    </source>
</evidence>
<evidence type="ECO:0000256" key="1">
    <source>
        <dbReference type="ARBA" id="ARBA00002201"/>
    </source>
</evidence>
<evidence type="ECO:0000313" key="21">
    <source>
        <dbReference type="Ensembl" id="ENSMSIP00000020353.1"/>
    </source>
</evidence>
<reference evidence="21" key="1">
    <citation type="submission" date="2025-08" db="UniProtKB">
        <authorList>
            <consortium name="Ensembl"/>
        </authorList>
    </citation>
    <scope>IDENTIFICATION</scope>
</reference>
<keyword evidence="22" id="KW-1185">Reference proteome</keyword>
<dbReference type="FunFam" id="2.60.40.10:FF:000746">
    <property type="entry name" value="Tissue factor"/>
    <property type="match status" value="1"/>
</dbReference>
<keyword evidence="11" id="KW-0472">Membrane</keyword>
<feature type="domain" description="Fibronectin type-III" evidence="19">
    <location>
        <begin position="16"/>
        <end position="108"/>
    </location>
</feature>
<dbReference type="Pfam" id="PF09294">
    <property type="entry name" value="Interfer-bind"/>
    <property type="match status" value="1"/>
</dbReference>